<dbReference type="Proteomes" id="UP000266841">
    <property type="component" value="Unassembled WGS sequence"/>
</dbReference>
<sequence>MQGRAARDEVRHDHGGSGDGSEGVMYESEGGRRRERERERTKRKQTGTAEEKGKGPPRIREWGSGYKLFSVTTSRYCAEVVPRPTRGPSRMNSASCGGSKLFCFWELYNLAYCNGFKEGLVLCINAEAR</sequence>
<feature type="compositionally biased region" description="Basic and acidic residues" evidence="1">
    <location>
        <begin position="29"/>
        <end position="40"/>
    </location>
</feature>
<proteinExistence type="predicted"/>
<name>K0TB70_THAOC</name>
<dbReference type="AlphaFoldDB" id="K0TB70"/>
<gene>
    <name evidence="2" type="ORF">THAOC_03937</name>
</gene>
<comment type="caution">
    <text evidence="2">The sequence shown here is derived from an EMBL/GenBank/DDBJ whole genome shotgun (WGS) entry which is preliminary data.</text>
</comment>
<protein>
    <submittedName>
        <fullName evidence="2">Uncharacterized protein</fullName>
    </submittedName>
</protein>
<evidence type="ECO:0000313" key="2">
    <source>
        <dbReference type="EMBL" id="EJK74384.1"/>
    </source>
</evidence>
<keyword evidence="3" id="KW-1185">Reference proteome</keyword>
<feature type="compositionally biased region" description="Basic and acidic residues" evidence="1">
    <location>
        <begin position="1"/>
        <end position="16"/>
    </location>
</feature>
<feature type="compositionally biased region" description="Basic and acidic residues" evidence="1">
    <location>
        <begin position="49"/>
        <end position="59"/>
    </location>
</feature>
<reference evidence="2 3" key="1">
    <citation type="journal article" date="2012" name="Genome Biol.">
        <title>Genome and low-iron response of an oceanic diatom adapted to chronic iron limitation.</title>
        <authorList>
            <person name="Lommer M."/>
            <person name="Specht M."/>
            <person name="Roy A.S."/>
            <person name="Kraemer L."/>
            <person name="Andreson R."/>
            <person name="Gutowska M.A."/>
            <person name="Wolf J."/>
            <person name="Bergner S.V."/>
            <person name="Schilhabel M.B."/>
            <person name="Klostermeier U.C."/>
            <person name="Beiko R.G."/>
            <person name="Rosenstiel P."/>
            <person name="Hippler M."/>
            <person name="Laroche J."/>
        </authorList>
    </citation>
    <scope>NUCLEOTIDE SEQUENCE [LARGE SCALE GENOMIC DNA]</scope>
    <source>
        <strain evidence="2 3">CCMP1005</strain>
    </source>
</reference>
<feature type="region of interest" description="Disordered" evidence="1">
    <location>
        <begin position="1"/>
        <end position="59"/>
    </location>
</feature>
<dbReference type="EMBL" id="AGNL01003725">
    <property type="protein sequence ID" value="EJK74384.1"/>
    <property type="molecule type" value="Genomic_DNA"/>
</dbReference>
<organism evidence="2 3">
    <name type="scientific">Thalassiosira oceanica</name>
    <name type="common">Marine diatom</name>
    <dbReference type="NCBI Taxonomy" id="159749"/>
    <lineage>
        <taxon>Eukaryota</taxon>
        <taxon>Sar</taxon>
        <taxon>Stramenopiles</taxon>
        <taxon>Ochrophyta</taxon>
        <taxon>Bacillariophyta</taxon>
        <taxon>Coscinodiscophyceae</taxon>
        <taxon>Thalassiosirophycidae</taxon>
        <taxon>Thalassiosirales</taxon>
        <taxon>Thalassiosiraceae</taxon>
        <taxon>Thalassiosira</taxon>
    </lineage>
</organism>
<evidence type="ECO:0000256" key="1">
    <source>
        <dbReference type="SAM" id="MobiDB-lite"/>
    </source>
</evidence>
<evidence type="ECO:0000313" key="3">
    <source>
        <dbReference type="Proteomes" id="UP000266841"/>
    </source>
</evidence>
<accession>K0TB70</accession>